<evidence type="ECO:0000259" key="8">
    <source>
        <dbReference type="PROSITE" id="PS50110"/>
    </source>
</evidence>
<dbReference type="GO" id="GO:0006935">
    <property type="term" value="P:chemotaxis"/>
    <property type="evidence" value="ECO:0007669"/>
    <property type="project" value="UniProtKB-UniRule"/>
</dbReference>
<protein>
    <recommendedName>
        <fullName evidence="4">protein-glutamate methylesterase</fullName>
        <ecNumber evidence="4">3.1.1.61</ecNumber>
    </recommendedName>
</protein>
<keyword evidence="3 6" id="KW-0378">Hydrolase</keyword>
<evidence type="ECO:0000256" key="2">
    <source>
        <dbReference type="ARBA" id="ARBA00022500"/>
    </source>
</evidence>
<dbReference type="CDD" id="cd17541">
    <property type="entry name" value="REC_CheB-like"/>
    <property type="match status" value="1"/>
</dbReference>
<dbReference type="Proteomes" id="UP000198824">
    <property type="component" value="Unassembled WGS sequence"/>
</dbReference>
<dbReference type="PANTHER" id="PTHR42872:SF6">
    <property type="entry name" value="PROTEIN-GLUTAMATE METHYLESTERASE_PROTEIN-GLUTAMINE GLUTAMINASE"/>
    <property type="match status" value="1"/>
</dbReference>
<evidence type="ECO:0000313" key="10">
    <source>
        <dbReference type="EMBL" id="SFR97118.1"/>
    </source>
</evidence>
<dbReference type="SUPFAM" id="SSF52172">
    <property type="entry name" value="CheY-like"/>
    <property type="match status" value="1"/>
</dbReference>
<evidence type="ECO:0000256" key="6">
    <source>
        <dbReference type="PROSITE-ProRule" id="PRU00050"/>
    </source>
</evidence>
<reference evidence="10 11" key="1">
    <citation type="submission" date="2016-10" db="EMBL/GenBank/DDBJ databases">
        <authorList>
            <person name="de Groot N.N."/>
        </authorList>
    </citation>
    <scope>NUCLEOTIDE SEQUENCE [LARGE SCALE GENOMIC DNA]</scope>
    <source>
        <strain evidence="10 11">S5-249</strain>
    </source>
</reference>
<dbReference type="SMART" id="SM00448">
    <property type="entry name" value="REC"/>
    <property type="match status" value="1"/>
</dbReference>
<evidence type="ECO:0000313" key="11">
    <source>
        <dbReference type="Proteomes" id="UP000198824"/>
    </source>
</evidence>
<proteinExistence type="predicted"/>
<dbReference type="InterPro" id="IPR001789">
    <property type="entry name" value="Sig_transdc_resp-reg_receiver"/>
</dbReference>
<dbReference type="SUPFAM" id="SSF52738">
    <property type="entry name" value="Methylesterase CheB, C-terminal domain"/>
    <property type="match status" value="1"/>
</dbReference>
<feature type="domain" description="CheB-type methylesterase" evidence="9">
    <location>
        <begin position="164"/>
        <end position="330"/>
    </location>
</feature>
<comment type="catalytic activity">
    <reaction evidence="5">
        <text>[protein]-L-glutamate 5-O-methyl ester + H2O = L-glutamyl-[protein] + methanol + H(+)</text>
        <dbReference type="Rhea" id="RHEA:23236"/>
        <dbReference type="Rhea" id="RHEA-COMP:10208"/>
        <dbReference type="Rhea" id="RHEA-COMP:10311"/>
        <dbReference type="ChEBI" id="CHEBI:15377"/>
        <dbReference type="ChEBI" id="CHEBI:15378"/>
        <dbReference type="ChEBI" id="CHEBI:17790"/>
        <dbReference type="ChEBI" id="CHEBI:29973"/>
        <dbReference type="ChEBI" id="CHEBI:82795"/>
        <dbReference type="EC" id="3.1.1.61"/>
    </reaction>
</comment>
<feature type="active site" evidence="6">
    <location>
        <position position="196"/>
    </location>
</feature>
<evidence type="ECO:0000256" key="4">
    <source>
        <dbReference type="ARBA" id="ARBA00039140"/>
    </source>
</evidence>
<evidence type="ECO:0000259" key="9">
    <source>
        <dbReference type="PROSITE" id="PS50122"/>
    </source>
</evidence>
<gene>
    <name evidence="10" type="ORF">SAMN05192580_2124</name>
</gene>
<feature type="active site" evidence="6">
    <location>
        <position position="292"/>
    </location>
</feature>
<dbReference type="InterPro" id="IPR000673">
    <property type="entry name" value="Sig_transdc_resp-reg_Me-estase"/>
</dbReference>
<dbReference type="PROSITE" id="PS50110">
    <property type="entry name" value="RESPONSE_REGULATORY"/>
    <property type="match status" value="1"/>
</dbReference>
<feature type="active site" evidence="6">
    <location>
        <position position="169"/>
    </location>
</feature>
<evidence type="ECO:0000256" key="5">
    <source>
        <dbReference type="ARBA" id="ARBA00048267"/>
    </source>
</evidence>
<dbReference type="Gene3D" id="3.40.50.180">
    <property type="entry name" value="Methylesterase CheB, C-terminal domain"/>
    <property type="match status" value="1"/>
</dbReference>
<evidence type="ECO:0000256" key="3">
    <source>
        <dbReference type="ARBA" id="ARBA00022801"/>
    </source>
</evidence>
<evidence type="ECO:0000256" key="7">
    <source>
        <dbReference type="PROSITE-ProRule" id="PRU00169"/>
    </source>
</evidence>
<keyword evidence="7" id="KW-0597">Phosphoprotein</keyword>
<dbReference type="GO" id="GO:0000156">
    <property type="term" value="F:phosphorelay response regulator activity"/>
    <property type="evidence" value="ECO:0007669"/>
    <property type="project" value="InterPro"/>
</dbReference>
<dbReference type="EMBL" id="FOZG01000002">
    <property type="protein sequence ID" value="SFR97118.1"/>
    <property type="molecule type" value="Genomic_DNA"/>
</dbReference>
<dbReference type="InterPro" id="IPR035909">
    <property type="entry name" value="CheB_C"/>
</dbReference>
<name>A0A1I6L1G0_9SPHN</name>
<dbReference type="Pfam" id="PF00072">
    <property type="entry name" value="Response_reg"/>
    <property type="match status" value="1"/>
</dbReference>
<dbReference type="PROSITE" id="PS50122">
    <property type="entry name" value="CHEB"/>
    <property type="match status" value="1"/>
</dbReference>
<feature type="modified residue" description="4-aspartylphosphate" evidence="7">
    <location>
        <position position="67"/>
    </location>
</feature>
<dbReference type="InterPro" id="IPR008248">
    <property type="entry name" value="CheB-like"/>
</dbReference>
<keyword evidence="11" id="KW-1185">Reference proteome</keyword>
<dbReference type="AlphaFoldDB" id="A0A1I6L1G0"/>
<dbReference type="GO" id="GO:0008984">
    <property type="term" value="F:protein-glutamate methylesterase activity"/>
    <property type="evidence" value="ECO:0007669"/>
    <property type="project" value="UniProtKB-EC"/>
</dbReference>
<feature type="domain" description="Response regulatory" evidence="8">
    <location>
        <begin position="15"/>
        <end position="134"/>
    </location>
</feature>
<dbReference type="GO" id="GO:0005737">
    <property type="term" value="C:cytoplasm"/>
    <property type="evidence" value="ECO:0007669"/>
    <property type="project" value="InterPro"/>
</dbReference>
<dbReference type="STRING" id="1166337.SAMN05192580_2124"/>
<dbReference type="CDD" id="cd16432">
    <property type="entry name" value="CheB_Rec"/>
    <property type="match status" value="1"/>
</dbReference>
<sequence length="349" mass="34460">MAASPLRAPLGAPLRLLIVDDSLVARTMLARMLEARPGFSVVGLAAGVAQALALLDGGTAVDVILLDLDMPGTDGLSALPALIERSGGARVLVVSATCGEGAAASVRALALGAADTLLKPVATDLAGAFADRLEERLRRMTGQSGAPSPARACGPIRRDPVRCLCIGASTGGPHAVATFLAALDPSFAAPILVTQHLPAPFMPAFAAQLRDLAARQVEVAQDGAALAPGAVLVAPGDAHLGLQRGGGAVRVKLDRRRGAGGYLPSVDPMLEAAAAIFGAGTVAVILTGMGRDGQSGANAVAAAGGEVLAQDAASAVVWGMPGAVAHLAAAIAPPPTLAARIAARGSGAA</sequence>
<dbReference type="Gene3D" id="3.40.50.2300">
    <property type="match status" value="1"/>
</dbReference>
<accession>A0A1I6L1G0</accession>
<dbReference type="PANTHER" id="PTHR42872">
    <property type="entry name" value="PROTEIN-GLUTAMATE METHYLESTERASE/PROTEIN-GLUTAMINE GLUTAMINASE"/>
    <property type="match status" value="1"/>
</dbReference>
<evidence type="ECO:0000256" key="1">
    <source>
        <dbReference type="ARBA" id="ARBA00022490"/>
    </source>
</evidence>
<dbReference type="EC" id="3.1.1.61" evidence="4"/>
<keyword evidence="2 6" id="KW-0145">Chemotaxis</keyword>
<dbReference type="InterPro" id="IPR011006">
    <property type="entry name" value="CheY-like_superfamily"/>
</dbReference>
<keyword evidence="1" id="KW-0963">Cytoplasm</keyword>
<dbReference type="Pfam" id="PF01339">
    <property type="entry name" value="CheB_methylest"/>
    <property type="match status" value="1"/>
</dbReference>
<dbReference type="RefSeq" id="WP_242653443.1">
    <property type="nucleotide sequence ID" value="NZ_FOZG01000002.1"/>
</dbReference>
<organism evidence="10 11">
    <name type="scientific">Sphingomonas jatrophae</name>
    <dbReference type="NCBI Taxonomy" id="1166337"/>
    <lineage>
        <taxon>Bacteria</taxon>
        <taxon>Pseudomonadati</taxon>
        <taxon>Pseudomonadota</taxon>
        <taxon>Alphaproteobacteria</taxon>
        <taxon>Sphingomonadales</taxon>
        <taxon>Sphingomonadaceae</taxon>
        <taxon>Sphingomonas</taxon>
    </lineage>
</organism>
<dbReference type="PIRSF" id="PIRSF000876">
    <property type="entry name" value="RR_chemtxs_CheB"/>
    <property type="match status" value="1"/>
</dbReference>